<dbReference type="SFLD" id="SFLDG00358">
    <property type="entry name" value="Main_(cytGST)"/>
    <property type="match status" value="1"/>
</dbReference>
<accession>A0A834D518</accession>
<evidence type="ECO:0000256" key="4">
    <source>
        <dbReference type="RuleBase" id="RU003494"/>
    </source>
</evidence>
<dbReference type="Proteomes" id="UP000619265">
    <property type="component" value="Unassembled WGS sequence"/>
</dbReference>
<dbReference type="EMBL" id="LIHL02000003">
    <property type="protein sequence ID" value="KAF5476165.1"/>
    <property type="molecule type" value="Genomic_DNA"/>
</dbReference>
<dbReference type="EC" id="2.5.1.18" evidence="1"/>
<dbReference type="InterPro" id="IPR010987">
    <property type="entry name" value="Glutathione-S-Trfase_C-like"/>
</dbReference>
<dbReference type="InterPro" id="IPR045074">
    <property type="entry name" value="GST_C_Tau"/>
</dbReference>
<dbReference type="FunFam" id="1.20.1050.10:FF:000012">
    <property type="entry name" value="Tau class glutathione S-transferase"/>
    <property type="match status" value="1"/>
</dbReference>
<dbReference type="PANTHER" id="PTHR11260:SF676">
    <property type="entry name" value="GLUTATHIONE S-TRANSFERASE U8"/>
    <property type="match status" value="1"/>
</dbReference>
<dbReference type="InterPro" id="IPR004045">
    <property type="entry name" value="Glutathione_S-Trfase_N"/>
</dbReference>
<protein>
    <recommendedName>
        <fullName evidence="1">glutathione transferase</fullName>
        <ecNumber evidence="1">2.5.1.18</ecNumber>
    </recommendedName>
</protein>
<dbReference type="CDD" id="cd03185">
    <property type="entry name" value="GST_C_Tau"/>
    <property type="match status" value="1"/>
</dbReference>
<feature type="domain" description="GST N-terminal" evidence="5">
    <location>
        <begin position="12"/>
        <end position="91"/>
    </location>
</feature>
<evidence type="ECO:0000313" key="8">
    <source>
        <dbReference type="Proteomes" id="UP000619265"/>
    </source>
</evidence>
<dbReference type="PROSITE" id="PS50404">
    <property type="entry name" value="GST_NTER"/>
    <property type="match status" value="1"/>
</dbReference>
<comment type="similarity">
    <text evidence="4">Belongs to the GST superfamily.</text>
</comment>
<evidence type="ECO:0000313" key="7">
    <source>
        <dbReference type="EMBL" id="KAF5476165.1"/>
    </source>
</evidence>
<evidence type="ECO:0000256" key="3">
    <source>
        <dbReference type="ARBA" id="ARBA00047960"/>
    </source>
</evidence>
<proteinExistence type="inferred from homology"/>
<dbReference type="FunFam" id="3.40.30.10:FF:000014">
    <property type="entry name" value="Tau class glutathione S-transferase"/>
    <property type="match status" value="1"/>
</dbReference>
<dbReference type="Gramene" id="Jr03_24680_p1">
    <property type="protein sequence ID" value="cds.Jr03_24680_p1"/>
    <property type="gene ID" value="Jr03_24680"/>
</dbReference>
<dbReference type="CDD" id="cd03058">
    <property type="entry name" value="GST_N_Tau"/>
    <property type="match status" value="1"/>
</dbReference>
<dbReference type="SUPFAM" id="SSF47616">
    <property type="entry name" value="GST C-terminal domain-like"/>
    <property type="match status" value="1"/>
</dbReference>
<reference evidence="7" key="2">
    <citation type="submission" date="2020-03" db="EMBL/GenBank/DDBJ databases">
        <title>Walnut 2.0.</title>
        <authorList>
            <person name="Marrano A."/>
            <person name="Britton M."/>
            <person name="Zimin A.V."/>
            <person name="Zaini P.A."/>
            <person name="Workman R."/>
            <person name="Puiu D."/>
            <person name="Bianco L."/>
            <person name="Allen B.J."/>
            <person name="Troggio M."/>
            <person name="Leslie C.A."/>
            <person name="Timp W."/>
            <person name="Dendekar A."/>
            <person name="Salzberg S.L."/>
            <person name="Neale D.B."/>
        </authorList>
    </citation>
    <scope>NUCLEOTIDE SEQUENCE</scope>
    <source>
        <tissue evidence="7">Leaves</tissue>
    </source>
</reference>
<dbReference type="GO" id="GO:0004364">
    <property type="term" value="F:glutathione transferase activity"/>
    <property type="evidence" value="ECO:0007669"/>
    <property type="project" value="UniProtKB-EC"/>
</dbReference>
<evidence type="ECO:0000259" key="6">
    <source>
        <dbReference type="PROSITE" id="PS50405"/>
    </source>
</evidence>
<evidence type="ECO:0000256" key="2">
    <source>
        <dbReference type="ARBA" id="ARBA00022679"/>
    </source>
</evidence>
<dbReference type="InterPro" id="IPR004046">
    <property type="entry name" value="GST_C"/>
</dbReference>
<dbReference type="InterPro" id="IPR036282">
    <property type="entry name" value="Glutathione-S-Trfase_C_sf"/>
</dbReference>
<comment type="caution">
    <text evidence="7">The sequence shown here is derived from an EMBL/GenBank/DDBJ whole genome shotgun (WGS) entry which is preliminary data.</text>
</comment>
<dbReference type="SFLD" id="SFLDS00019">
    <property type="entry name" value="Glutathione_Transferase_(cytos"/>
    <property type="match status" value="1"/>
</dbReference>
<gene>
    <name evidence="7" type="ORF">F2P56_007900</name>
</gene>
<dbReference type="AlphaFoldDB" id="A0A834D518"/>
<organism evidence="7 8">
    <name type="scientific">Juglans regia</name>
    <name type="common">English walnut</name>
    <dbReference type="NCBI Taxonomy" id="51240"/>
    <lineage>
        <taxon>Eukaryota</taxon>
        <taxon>Viridiplantae</taxon>
        <taxon>Streptophyta</taxon>
        <taxon>Embryophyta</taxon>
        <taxon>Tracheophyta</taxon>
        <taxon>Spermatophyta</taxon>
        <taxon>Magnoliopsida</taxon>
        <taxon>eudicotyledons</taxon>
        <taxon>Gunneridae</taxon>
        <taxon>Pentapetalae</taxon>
        <taxon>rosids</taxon>
        <taxon>fabids</taxon>
        <taxon>Fagales</taxon>
        <taxon>Juglandaceae</taxon>
        <taxon>Juglans</taxon>
    </lineage>
</organism>
<dbReference type="PROSITE" id="PS50405">
    <property type="entry name" value="GST_CTER"/>
    <property type="match status" value="1"/>
</dbReference>
<dbReference type="SUPFAM" id="SSF52833">
    <property type="entry name" value="Thioredoxin-like"/>
    <property type="match status" value="1"/>
</dbReference>
<dbReference type="Gene3D" id="1.20.1050.10">
    <property type="match status" value="1"/>
</dbReference>
<dbReference type="GO" id="GO:0006749">
    <property type="term" value="P:glutathione metabolic process"/>
    <property type="evidence" value="ECO:0007669"/>
    <property type="project" value="InterPro"/>
</dbReference>
<comment type="catalytic activity">
    <reaction evidence="3">
        <text>RX + glutathione = an S-substituted glutathione + a halide anion + H(+)</text>
        <dbReference type="Rhea" id="RHEA:16437"/>
        <dbReference type="ChEBI" id="CHEBI:15378"/>
        <dbReference type="ChEBI" id="CHEBI:16042"/>
        <dbReference type="ChEBI" id="CHEBI:17792"/>
        <dbReference type="ChEBI" id="CHEBI:57925"/>
        <dbReference type="ChEBI" id="CHEBI:90779"/>
        <dbReference type="EC" id="2.5.1.18"/>
    </reaction>
</comment>
<reference evidence="7" key="1">
    <citation type="submission" date="2015-10" db="EMBL/GenBank/DDBJ databases">
        <authorList>
            <person name="Martinez-Garcia P.J."/>
            <person name="Crepeau M.W."/>
            <person name="Puiu D."/>
            <person name="Gonzalez-Ibeas D."/>
            <person name="Whalen J."/>
            <person name="Stevens K."/>
            <person name="Paul R."/>
            <person name="Butterfield T."/>
            <person name="Britton M."/>
            <person name="Reagan R."/>
            <person name="Chakraborty S."/>
            <person name="Walawage S.L."/>
            <person name="Vasquez-Gross H.A."/>
            <person name="Cardeno C."/>
            <person name="Famula R."/>
            <person name="Pratt K."/>
            <person name="Kuruganti S."/>
            <person name="Aradhya M.K."/>
            <person name="Leslie C.A."/>
            <person name="Dandekar A.M."/>
            <person name="Salzberg S.L."/>
            <person name="Wegrzyn J.L."/>
            <person name="Langley C.H."/>
            <person name="Neale D.B."/>
        </authorList>
    </citation>
    <scope>NUCLEOTIDE SEQUENCE</scope>
    <source>
        <tissue evidence="7">Leaves</tissue>
    </source>
</reference>
<feature type="domain" description="GST C-terminal" evidence="6">
    <location>
        <begin position="97"/>
        <end position="225"/>
    </location>
</feature>
<dbReference type="InterPro" id="IPR045073">
    <property type="entry name" value="Omega/Tau-like"/>
</dbReference>
<dbReference type="PANTHER" id="PTHR11260">
    <property type="entry name" value="GLUTATHIONE S-TRANSFERASE, GST, SUPERFAMILY, GST DOMAIN CONTAINING"/>
    <property type="match status" value="1"/>
</dbReference>
<evidence type="ECO:0000259" key="5">
    <source>
        <dbReference type="PROSITE" id="PS50404"/>
    </source>
</evidence>
<dbReference type="Pfam" id="PF00043">
    <property type="entry name" value="GST_C"/>
    <property type="match status" value="1"/>
</dbReference>
<name>A0A834D518_JUGRE</name>
<dbReference type="InterPro" id="IPR036249">
    <property type="entry name" value="Thioredoxin-like_sf"/>
</dbReference>
<dbReference type="Gene3D" id="3.40.30.10">
    <property type="entry name" value="Glutaredoxin"/>
    <property type="match status" value="1"/>
</dbReference>
<sequence length="227" mass="26133">MQGLAVLVIMGEEVVVFDVWVNPYSRRVETAMRLKGVPYRYIEEDLGNKSPLLLKYNPIHEKVPVLVHNGNPIAESLVILEYIDETRPQGFPILPRDPYERATARFWSKFIDDKCMPAITQACWDEGEASDKAVEEATELLMFLENELKEKRFFGGERIGMVDIAANIVGFWLGTIEEVTGVELMTRDKFPKLSNWSIEFVRSNVIKENLPPREGVISYLRKKRLTR</sequence>
<dbReference type="SFLD" id="SFLDG01152">
    <property type="entry name" value="Main.3:_Omega-_and_Tau-like"/>
    <property type="match status" value="1"/>
</dbReference>
<dbReference type="Pfam" id="PF02798">
    <property type="entry name" value="GST_N"/>
    <property type="match status" value="1"/>
</dbReference>
<keyword evidence="2" id="KW-0808">Transferase</keyword>
<dbReference type="InterPro" id="IPR040079">
    <property type="entry name" value="Glutathione_S-Trfase"/>
</dbReference>
<evidence type="ECO:0000256" key="1">
    <source>
        <dbReference type="ARBA" id="ARBA00012452"/>
    </source>
</evidence>